<dbReference type="InterPro" id="IPR001623">
    <property type="entry name" value="DnaJ_domain"/>
</dbReference>
<dbReference type="EMBL" id="NRRL01000002">
    <property type="protein sequence ID" value="MBK1666833.1"/>
    <property type="molecule type" value="Genomic_DNA"/>
</dbReference>
<comment type="caution">
    <text evidence="3">The sequence shown here is derived from an EMBL/GenBank/DDBJ whole genome shotgun (WGS) entry which is preliminary data.</text>
</comment>
<gene>
    <name evidence="3" type="ORF">CKO28_02090</name>
</gene>
<evidence type="ECO:0000313" key="4">
    <source>
        <dbReference type="Proteomes" id="UP001296873"/>
    </source>
</evidence>
<dbReference type="Pfam" id="PF00226">
    <property type="entry name" value="DnaJ"/>
    <property type="match status" value="1"/>
</dbReference>
<feature type="compositionally biased region" description="Basic and acidic residues" evidence="1">
    <location>
        <begin position="104"/>
        <end position="126"/>
    </location>
</feature>
<reference evidence="3 4" key="1">
    <citation type="journal article" date="2020" name="Microorganisms">
        <title>Osmotic Adaptation and Compatible Solute Biosynthesis of Phototrophic Bacteria as Revealed from Genome Analyses.</title>
        <authorList>
            <person name="Imhoff J.F."/>
            <person name="Rahn T."/>
            <person name="Kunzel S."/>
            <person name="Keller A."/>
            <person name="Neulinger S.C."/>
        </authorList>
    </citation>
    <scope>NUCLEOTIDE SEQUENCE [LARGE SCALE GENOMIC DNA]</scope>
    <source>
        <strain evidence="3 4">DSM 9895</strain>
    </source>
</reference>
<dbReference type="PROSITE" id="PS50076">
    <property type="entry name" value="DNAJ_2"/>
    <property type="match status" value="1"/>
</dbReference>
<dbReference type="SUPFAM" id="SSF46565">
    <property type="entry name" value="Chaperone J-domain"/>
    <property type="match status" value="1"/>
</dbReference>
<dbReference type="SMART" id="SM00271">
    <property type="entry name" value="DnaJ"/>
    <property type="match status" value="1"/>
</dbReference>
<accession>A0ABS1DAT1</accession>
<proteinExistence type="predicted"/>
<dbReference type="CDD" id="cd06257">
    <property type="entry name" value="DnaJ"/>
    <property type="match status" value="1"/>
</dbReference>
<dbReference type="PRINTS" id="PR00625">
    <property type="entry name" value="JDOMAIN"/>
</dbReference>
<evidence type="ECO:0000256" key="1">
    <source>
        <dbReference type="SAM" id="MobiDB-lite"/>
    </source>
</evidence>
<dbReference type="InterPro" id="IPR036869">
    <property type="entry name" value="J_dom_sf"/>
</dbReference>
<dbReference type="Proteomes" id="UP001296873">
    <property type="component" value="Unassembled WGS sequence"/>
</dbReference>
<feature type="domain" description="J" evidence="2">
    <location>
        <begin position="144"/>
        <end position="201"/>
    </location>
</feature>
<feature type="region of interest" description="Disordered" evidence="1">
    <location>
        <begin position="101"/>
        <end position="140"/>
    </location>
</feature>
<evidence type="ECO:0000313" key="3">
    <source>
        <dbReference type="EMBL" id="MBK1666833.1"/>
    </source>
</evidence>
<protein>
    <recommendedName>
        <fullName evidence="2">J domain-containing protein</fullName>
    </recommendedName>
</protein>
<feature type="compositionally biased region" description="Gly residues" evidence="1">
    <location>
        <begin position="127"/>
        <end position="137"/>
    </location>
</feature>
<sequence length="201" mass="23639">MRRFFRQEAETRTCDRPGCTGHGQYRAPRSRDRLNEYYYFCLEHVREYNRAWNYYAGMSEAQIEQERRRDSCWHRPSWPFGSIGQGPRWRDDFGFFHAEQTDQQDARRQWEQNRQRSWQDAHDGTGRGRANGGGGTTHAGETDRALAELGLDPPATFAAIKVRYKELVKRFHPDANGGDRTNEDRLKTVNQAYATLRKAYR</sequence>
<organism evidence="3 4">
    <name type="scientific">Rhodovibrio sodomensis</name>
    <dbReference type="NCBI Taxonomy" id="1088"/>
    <lineage>
        <taxon>Bacteria</taxon>
        <taxon>Pseudomonadati</taxon>
        <taxon>Pseudomonadota</taxon>
        <taxon>Alphaproteobacteria</taxon>
        <taxon>Rhodospirillales</taxon>
        <taxon>Rhodovibrionaceae</taxon>
        <taxon>Rhodovibrio</taxon>
    </lineage>
</organism>
<dbReference type="Gene3D" id="1.10.287.110">
    <property type="entry name" value="DnaJ domain"/>
    <property type="match status" value="1"/>
</dbReference>
<keyword evidence="4" id="KW-1185">Reference proteome</keyword>
<name>A0ABS1DAT1_9PROT</name>
<evidence type="ECO:0000259" key="2">
    <source>
        <dbReference type="PROSITE" id="PS50076"/>
    </source>
</evidence>